<evidence type="ECO:0000313" key="3">
    <source>
        <dbReference type="Proteomes" id="UP000242263"/>
    </source>
</evidence>
<comment type="caution">
    <text evidence="2">The sequence shown here is derived from an EMBL/GenBank/DDBJ whole genome shotgun (WGS) entry which is preliminary data.</text>
</comment>
<accession>A0A2I1J743</accession>
<feature type="transmembrane region" description="Helical" evidence="1">
    <location>
        <begin position="114"/>
        <end position="130"/>
    </location>
</feature>
<evidence type="ECO:0000313" key="2">
    <source>
        <dbReference type="EMBL" id="PKZ15528.1"/>
    </source>
</evidence>
<protein>
    <submittedName>
        <fullName evidence="2">DUF1304 domain-containing protein</fullName>
    </submittedName>
</protein>
<keyword evidence="1" id="KW-1133">Transmembrane helix</keyword>
<evidence type="ECO:0000256" key="1">
    <source>
        <dbReference type="SAM" id="Phobius"/>
    </source>
</evidence>
<name>A0A2I1J743_9BIFI</name>
<sequence>MNILLIIGLIFAALAGLLHVLIAYMEMFAWEEPLARKTFGGTAEEARPFTFFAYNQGLYNGFLAAETFVGIALTVCGYTAVGSALMIAGTASMLCAALGLVLKDSSYAQASAKQGTLPLLSLIFIIIALLV</sequence>
<dbReference type="Pfam" id="PF06993">
    <property type="entry name" value="DUF1304"/>
    <property type="match status" value="1"/>
</dbReference>
<dbReference type="AlphaFoldDB" id="A0A2I1J743"/>
<dbReference type="InterPro" id="IPR009732">
    <property type="entry name" value="DUF1304"/>
</dbReference>
<keyword evidence="1" id="KW-0812">Transmembrane</keyword>
<gene>
    <name evidence="2" type="ORF">CYJ32_03955</name>
</gene>
<dbReference type="Proteomes" id="UP000242263">
    <property type="component" value="Unassembled WGS sequence"/>
</dbReference>
<keyword evidence="1" id="KW-0472">Membrane</keyword>
<dbReference type="RefSeq" id="WP_021618089.1">
    <property type="nucleotide sequence ID" value="NZ_CAMYCS010000001.1"/>
</dbReference>
<dbReference type="PANTHER" id="PTHR38446">
    <property type="entry name" value="BLL0914 PROTEIN"/>
    <property type="match status" value="1"/>
</dbReference>
<organism evidence="2 3">
    <name type="scientific">Alloscardovia omnicolens</name>
    <dbReference type="NCBI Taxonomy" id="419015"/>
    <lineage>
        <taxon>Bacteria</taxon>
        <taxon>Bacillati</taxon>
        <taxon>Actinomycetota</taxon>
        <taxon>Actinomycetes</taxon>
        <taxon>Bifidobacteriales</taxon>
        <taxon>Bifidobacteriaceae</taxon>
        <taxon>Alloscardovia</taxon>
    </lineage>
</organism>
<dbReference type="PANTHER" id="PTHR38446:SF1">
    <property type="entry name" value="BLL0914 PROTEIN"/>
    <property type="match status" value="1"/>
</dbReference>
<feature type="transmembrane region" description="Helical" evidence="1">
    <location>
        <begin position="69"/>
        <end position="102"/>
    </location>
</feature>
<proteinExistence type="predicted"/>
<dbReference type="GeneID" id="35869024"/>
<dbReference type="EMBL" id="PKGU01000002">
    <property type="protein sequence ID" value="PKZ15528.1"/>
    <property type="molecule type" value="Genomic_DNA"/>
</dbReference>
<reference evidence="2 3" key="1">
    <citation type="submission" date="2017-12" db="EMBL/GenBank/DDBJ databases">
        <title>Phylogenetic diversity of female urinary microbiome.</title>
        <authorList>
            <person name="Thomas-White K."/>
            <person name="Wolfe A.J."/>
        </authorList>
    </citation>
    <scope>NUCLEOTIDE SEQUENCE [LARGE SCALE GENOMIC DNA]</scope>
    <source>
        <strain evidence="2 3">UMB0064</strain>
    </source>
</reference>